<dbReference type="Proteomes" id="UP000217790">
    <property type="component" value="Unassembled WGS sequence"/>
</dbReference>
<evidence type="ECO:0000256" key="1">
    <source>
        <dbReference type="SAM" id="MobiDB-lite"/>
    </source>
</evidence>
<protein>
    <submittedName>
        <fullName evidence="2">Uncharacterized protein</fullName>
    </submittedName>
</protein>
<organism evidence="2 3">
    <name type="scientific">Armillaria gallica</name>
    <name type="common">Bulbous honey fungus</name>
    <name type="synonym">Armillaria bulbosa</name>
    <dbReference type="NCBI Taxonomy" id="47427"/>
    <lineage>
        <taxon>Eukaryota</taxon>
        <taxon>Fungi</taxon>
        <taxon>Dikarya</taxon>
        <taxon>Basidiomycota</taxon>
        <taxon>Agaricomycotina</taxon>
        <taxon>Agaricomycetes</taxon>
        <taxon>Agaricomycetidae</taxon>
        <taxon>Agaricales</taxon>
        <taxon>Marasmiineae</taxon>
        <taxon>Physalacriaceae</taxon>
        <taxon>Armillaria</taxon>
    </lineage>
</organism>
<dbReference type="OMA" id="ININRWT"/>
<dbReference type="OrthoDB" id="4179406at2759"/>
<keyword evidence="3" id="KW-1185">Reference proteome</keyword>
<dbReference type="EMBL" id="KZ293675">
    <property type="protein sequence ID" value="PBK88097.1"/>
    <property type="molecule type" value="Genomic_DNA"/>
</dbReference>
<gene>
    <name evidence="2" type="ORF">ARMGADRAFT_1168272</name>
</gene>
<accession>A0A2H3DG85</accession>
<feature type="compositionally biased region" description="Acidic residues" evidence="1">
    <location>
        <begin position="42"/>
        <end position="59"/>
    </location>
</feature>
<sequence>MPVIPLHAPFILLSTTESVIKYDATLQLVFFARTVSKAESETSLEDDEEWEDDMGDPTAEEIPPAKTEASESLSRIGRGPAATRKKASASAVRFGSRKKRHTIEKIQRQRRYRQATTVSDYFDGTFWLEGMLKGMSFAFWYTLSVVRHHTIRFLRRPLSFLTFLWALAFLFGKTSETLQVVVHPLCFISGISHSSLCISGPPPTRVPKYADFPALVEIQSVTFEKLLDDFVHVSLLSSGIKKAEMGASELDEIIHRVEYQNDEHFTVALSNFIGATKETAVELQVLSFHVQDTIDRIVVANNHSINTIDGACTKNMRYSLSGLMPWSSSPTDEMILKIFIQLKNLEDLQGNLIIVRDIVVRDNLEVPADGNKLIWGHVHDYGLQVLEFVGEYLQPAPQYVASALHMLHEMSRNIAVLQERVAKPAPSRASIPPEFHINSMKRGSARLETSNRDAREREREARRILV</sequence>
<name>A0A2H3DG85_ARMGA</name>
<dbReference type="AlphaFoldDB" id="A0A2H3DG85"/>
<proteinExistence type="predicted"/>
<evidence type="ECO:0000313" key="3">
    <source>
        <dbReference type="Proteomes" id="UP000217790"/>
    </source>
</evidence>
<dbReference type="InParanoid" id="A0A2H3DG85"/>
<reference evidence="3" key="1">
    <citation type="journal article" date="2017" name="Nat. Ecol. Evol.">
        <title>Genome expansion and lineage-specific genetic innovations in the forest pathogenic fungi Armillaria.</title>
        <authorList>
            <person name="Sipos G."/>
            <person name="Prasanna A.N."/>
            <person name="Walter M.C."/>
            <person name="O'Connor E."/>
            <person name="Balint B."/>
            <person name="Krizsan K."/>
            <person name="Kiss B."/>
            <person name="Hess J."/>
            <person name="Varga T."/>
            <person name="Slot J."/>
            <person name="Riley R."/>
            <person name="Boka B."/>
            <person name="Rigling D."/>
            <person name="Barry K."/>
            <person name="Lee J."/>
            <person name="Mihaltcheva S."/>
            <person name="LaButti K."/>
            <person name="Lipzen A."/>
            <person name="Waldron R."/>
            <person name="Moloney N.M."/>
            <person name="Sperisen C."/>
            <person name="Kredics L."/>
            <person name="Vagvoelgyi C."/>
            <person name="Patrignani A."/>
            <person name="Fitzpatrick D."/>
            <person name="Nagy I."/>
            <person name="Doyle S."/>
            <person name="Anderson J.B."/>
            <person name="Grigoriev I.V."/>
            <person name="Gueldener U."/>
            <person name="Muensterkoetter M."/>
            <person name="Nagy L.G."/>
        </authorList>
    </citation>
    <scope>NUCLEOTIDE SEQUENCE [LARGE SCALE GENOMIC DNA]</scope>
    <source>
        <strain evidence="3">Ar21-2</strain>
    </source>
</reference>
<evidence type="ECO:0000313" key="2">
    <source>
        <dbReference type="EMBL" id="PBK88097.1"/>
    </source>
</evidence>
<dbReference type="STRING" id="47427.A0A2H3DG85"/>
<feature type="region of interest" description="Disordered" evidence="1">
    <location>
        <begin position="41"/>
        <end position="89"/>
    </location>
</feature>